<name>A0AAN6NKK8_9PEZI</name>
<dbReference type="Pfam" id="PF07428">
    <property type="entry name" value="Tri3"/>
    <property type="match status" value="1"/>
</dbReference>
<feature type="region of interest" description="Disordered" evidence="3">
    <location>
        <begin position="478"/>
        <end position="513"/>
    </location>
</feature>
<gene>
    <name evidence="4" type="ORF">QBC32DRAFT_353962</name>
</gene>
<dbReference type="GO" id="GO:0043386">
    <property type="term" value="P:mycotoxin biosynthetic process"/>
    <property type="evidence" value="ECO:0007669"/>
    <property type="project" value="InterPro"/>
</dbReference>
<sequence length="597" mass="66929">MRVLKAGLKSDDYTWRQTRPGIWQRDADEAEVFYSTLAKLYEGSGRMQFAITGHISLTIKVPQDEDPEVVSKRLDESLRIAWLRQRYETPTIASKAHYDALDGKWKKSYRTIPDDASAKAWLEKTFRVVVTTNQGGEAWGNSDPPAPHVATLFVVCPVFEKRDPSTIRRDLVLRSPHDIIDGIGTLHFLNSLVTKTAQAFREGDFFRSVPVFDGSEASNLSPPYRVAANIPFVPTPEQQARLDDALKSAPKPDDQASELAPVEIGIPYNTQGPLLPAQSRRFSVFWSQEQLSALTTHLKTHCHPGTTVTHVFHAAIALVLRSLNNDGHSTSANATPLVPEQKVRYTNYLLRNERPSCIPPYHSPAHCVSVYHSLPATKLQIDMAPSVLPQTMNDRRAEFESILAQIREFYTAVKDDEQHHALLAPAIWAEWTRQLGVPEQVLNGEEQMDVPRPKEVPSVSISSLGVVDKIVKKWHSLGLSGSEGPEKSSSGESKSKREGSKEGGEEEEYEKRREGTLEVRWPWVTGDELSNGLGVFLGTFDGRLEISCVYNEAWHSEAEVKDFLSSLDFYVQEWIEGGLMNPYDGGGWEPEGWRGFR</sequence>
<keyword evidence="5" id="KW-1185">Reference proteome</keyword>
<dbReference type="AlphaFoldDB" id="A0AAN6NKK8"/>
<feature type="compositionally biased region" description="Low complexity" evidence="3">
    <location>
        <begin position="478"/>
        <end position="492"/>
    </location>
</feature>
<proteinExistence type="inferred from homology"/>
<protein>
    <submittedName>
        <fullName evidence="4">Uncharacterized protein</fullName>
    </submittedName>
</protein>
<comment type="similarity">
    <text evidence="1">Belongs to the trichothecene O-acetyltransferase family.</text>
</comment>
<keyword evidence="2" id="KW-0808">Transferase</keyword>
<organism evidence="4 5">
    <name type="scientific">Pseudoneurospora amorphoporcata</name>
    <dbReference type="NCBI Taxonomy" id="241081"/>
    <lineage>
        <taxon>Eukaryota</taxon>
        <taxon>Fungi</taxon>
        <taxon>Dikarya</taxon>
        <taxon>Ascomycota</taxon>
        <taxon>Pezizomycotina</taxon>
        <taxon>Sordariomycetes</taxon>
        <taxon>Sordariomycetidae</taxon>
        <taxon>Sordariales</taxon>
        <taxon>Sordariaceae</taxon>
        <taxon>Pseudoneurospora</taxon>
    </lineage>
</organism>
<reference evidence="4" key="2">
    <citation type="submission" date="2023-06" db="EMBL/GenBank/DDBJ databases">
        <authorList>
            <consortium name="Lawrence Berkeley National Laboratory"/>
            <person name="Mondo S.J."/>
            <person name="Hensen N."/>
            <person name="Bonometti L."/>
            <person name="Westerberg I."/>
            <person name="Brannstrom I.O."/>
            <person name="Guillou S."/>
            <person name="Cros-Aarteil S."/>
            <person name="Calhoun S."/>
            <person name="Haridas S."/>
            <person name="Kuo A."/>
            <person name="Pangilinan J."/>
            <person name="Riley R."/>
            <person name="Labutti K."/>
            <person name="Andreopoulos B."/>
            <person name="Lipzen A."/>
            <person name="Chen C."/>
            <person name="Yanf M."/>
            <person name="Daum C."/>
            <person name="Ng V."/>
            <person name="Clum A."/>
            <person name="Steindorff A."/>
            <person name="Ohm R."/>
            <person name="Martin F."/>
            <person name="Silar P."/>
            <person name="Natvig D."/>
            <person name="Lalanne C."/>
            <person name="Gautier V."/>
            <person name="Ament-Velasquez S.L."/>
            <person name="Kruys A."/>
            <person name="Hutchinson M.I."/>
            <person name="Powell A.J."/>
            <person name="Barry K."/>
            <person name="Miller A.N."/>
            <person name="Grigoriev I.V."/>
            <person name="Debuchy R."/>
            <person name="Gladieux P."/>
            <person name="Thoren M.H."/>
            <person name="Johannesson H."/>
        </authorList>
    </citation>
    <scope>NUCLEOTIDE SEQUENCE</scope>
    <source>
        <strain evidence="4">CBS 626.80</strain>
    </source>
</reference>
<dbReference type="Proteomes" id="UP001303222">
    <property type="component" value="Unassembled WGS sequence"/>
</dbReference>
<dbReference type="Gene3D" id="3.30.559.10">
    <property type="entry name" value="Chloramphenicol acetyltransferase-like domain"/>
    <property type="match status" value="1"/>
</dbReference>
<dbReference type="PANTHER" id="PTHR42034:SF1">
    <property type="entry name" value="CONDENSATION DOMAIN-CONTAINING PROTEIN"/>
    <property type="match status" value="1"/>
</dbReference>
<comment type="caution">
    <text evidence="4">The sequence shown here is derived from an EMBL/GenBank/DDBJ whole genome shotgun (WGS) entry which is preliminary data.</text>
</comment>
<accession>A0AAN6NKK8</accession>
<dbReference type="PANTHER" id="PTHR42034">
    <property type="entry name" value="CHROMOSOME 7, WHOLE GENOME SHOTGUN SEQUENCE-RELATED"/>
    <property type="match status" value="1"/>
</dbReference>
<evidence type="ECO:0000256" key="2">
    <source>
        <dbReference type="ARBA" id="ARBA00022679"/>
    </source>
</evidence>
<dbReference type="InterPro" id="IPR009992">
    <property type="entry name" value="Tri3/Sat12/Sat16/Mac1"/>
</dbReference>
<evidence type="ECO:0000313" key="4">
    <source>
        <dbReference type="EMBL" id="KAK3947566.1"/>
    </source>
</evidence>
<dbReference type="EMBL" id="MU859337">
    <property type="protein sequence ID" value="KAK3947566.1"/>
    <property type="molecule type" value="Genomic_DNA"/>
</dbReference>
<dbReference type="GO" id="GO:0016407">
    <property type="term" value="F:acetyltransferase activity"/>
    <property type="evidence" value="ECO:0007669"/>
    <property type="project" value="InterPro"/>
</dbReference>
<dbReference type="InterPro" id="IPR023213">
    <property type="entry name" value="CAT-like_dom_sf"/>
</dbReference>
<evidence type="ECO:0000256" key="3">
    <source>
        <dbReference type="SAM" id="MobiDB-lite"/>
    </source>
</evidence>
<evidence type="ECO:0000256" key="1">
    <source>
        <dbReference type="ARBA" id="ARBA00006439"/>
    </source>
</evidence>
<feature type="compositionally biased region" description="Basic and acidic residues" evidence="3">
    <location>
        <begin position="493"/>
        <end position="513"/>
    </location>
</feature>
<reference evidence="4" key="1">
    <citation type="journal article" date="2023" name="Mol. Phylogenet. Evol.">
        <title>Genome-scale phylogeny and comparative genomics of the fungal order Sordariales.</title>
        <authorList>
            <person name="Hensen N."/>
            <person name="Bonometti L."/>
            <person name="Westerberg I."/>
            <person name="Brannstrom I.O."/>
            <person name="Guillou S."/>
            <person name="Cros-Aarteil S."/>
            <person name="Calhoun S."/>
            <person name="Haridas S."/>
            <person name="Kuo A."/>
            <person name="Mondo S."/>
            <person name="Pangilinan J."/>
            <person name="Riley R."/>
            <person name="LaButti K."/>
            <person name="Andreopoulos B."/>
            <person name="Lipzen A."/>
            <person name="Chen C."/>
            <person name="Yan M."/>
            <person name="Daum C."/>
            <person name="Ng V."/>
            <person name="Clum A."/>
            <person name="Steindorff A."/>
            <person name="Ohm R.A."/>
            <person name="Martin F."/>
            <person name="Silar P."/>
            <person name="Natvig D.O."/>
            <person name="Lalanne C."/>
            <person name="Gautier V."/>
            <person name="Ament-Velasquez S.L."/>
            <person name="Kruys A."/>
            <person name="Hutchinson M.I."/>
            <person name="Powell A.J."/>
            <person name="Barry K."/>
            <person name="Miller A.N."/>
            <person name="Grigoriev I.V."/>
            <person name="Debuchy R."/>
            <person name="Gladieux P."/>
            <person name="Hiltunen Thoren M."/>
            <person name="Johannesson H."/>
        </authorList>
    </citation>
    <scope>NUCLEOTIDE SEQUENCE</scope>
    <source>
        <strain evidence="4">CBS 626.80</strain>
    </source>
</reference>
<dbReference type="Gene3D" id="3.30.559.30">
    <property type="entry name" value="Nonribosomal peptide synthetase, condensation domain"/>
    <property type="match status" value="1"/>
</dbReference>
<evidence type="ECO:0000313" key="5">
    <source>
        <dbReference type="Proteomes" id="UP001303222"/>
    </source>
</evidence>